<dbReference type="AlphaFoldDB" id="A0A8H4BR58"/>
<comment type="caution">
    <text evidence="2">The sequence shown here is derived from an EMBL/GenBank/DDBJ whole genome shotgun (WGS) entry which is preliminary data.</text>
</comment>
<gene>
    <name evidence="2" type="ORF">FB192DRAFT_1353693</name>
</gene>
<dbReference type="InterPro" id="IPR045115">
    <property type="entry name" value="BOL2"/>
</dbReference>
<organism evidence="2 3">
    <name type="scientific">Mucor circinelloides f. lusitanicus</name>
    <name type="common">Mucor racemosus var. lusitanicus</name>
    <dbReference type="NCBI Taxonomy" id="29924"/>
    <lineage>
        <taxon>Eukaryota</taxon>
        <taxon>Fungi</taxon>
        <taxon>Fungi incertae sedis</taxon>
        <taxon>Mucoromycota</taxon>
        <taxon>Mucoromycotina</taxon>
        <taxon>Mucoromycetes</taxon>
        <taxon>Mucorales</taxon>
        <taxon>Mucorineae</taxon>
        <taxon>Mucoraceae</taxon>
        <taxon>Mucor</taxon>
    </lineage>
</organism>
<dbReference type="GO" id="GO:0051604">
    <property type="term" value="P:protein maturation"/>
    <property type="evidence" value="ECO:0007669"/>
    <property type="project" value="InterPro"/>
</dbReference>
<name>A0A8H4BR58_MUCCL</name>
<evidence type="ECO:0000313" key="3">
    <source>
        <dbReference type="Proteomes" id="UP000469890"/>
    </source>
</evidence>
<dbReference type="EMBL" id="JAAECE010000001">
    <property type="protein sequence ID" value="KAF1807072.1"/>
    <property type="molecule type" value="Genomic_DNA"/>
</dbReference>
<evidence type="ECO:0000256" key="1">
    <source>
        <dbReference type="RuleBase" id="RU003860"/>
    </source>
</evidence>
<dbReference type="Pfam" id="PF01722">
    <property type="entry name" value="BolA"/>
    <property type="match status" value="1"/>
</dbReference>
<dbReference type="SUPFAM" id="SSF82657">
    <property type="entry name" value="BolA-like"/>
    <property type="match status" value="1"/>
</dbReference>
<dbReference type="GO" id="GO:0006879">
    <property type="term" value="P:intracellular iron ion homeostasis"/>
    <property type="evidence" value="ECO:0007669"/>
    <property type="project" value="InterPro"/>
</dbReference>
<protein>
    <submittedName>
        <fullName evidence="2">Bola protein</fullName>
    </submittedName>
</protein>
<sequence>MSTNSGVTGEALKAVIIEKLDAQHVEVEDLSAGCGQMFEVVIVSPVFEGKRLLARHKLVNEALKEEISKVHAFTQKSYTPEEWEKKKAE</sequence>
<dbReference type="GO" id="GO:0005829">
    <property type="term" value="C:cytosol"/>
    <property type="evidence" value="ECO:0007669"/>
    <property type="project" value="TreeGrafter"/>
</dbReference>
<dbReference type="GO" id="GO:0051537">
    <property type="term" value="F:2 iron, 2 sulfur cluster binding"/>
    <property type="evidence" value="ECO:0007669"/>
    <property type="project" value="InterPro"/>
</dbReference>
<accession>A0A8H4BR58</accession>
<dbReference type="Gene3D" id="3.10.20.90">
    <property type="entry name" value="Phosphatidylinositol 3-kinase Catalytic Subunit, Chain A, domain 1"/>
    <property type="match status" value="1"/>
</dbReference>
<proteinExistence type="inferred from homology"/>
<dbReference type="Proteomes" id="UP000469890">
    <property type="component" value="Unassembled WGS sequence"/>
</dbReference>
<evidence type="ECO:0000313" key="2">
    <source>
        <dbReference type="EMBL" id="KAF1807072.1"/>
    </source>
</evidence>
<dbReference type="InterPro" id="IPR036065">
    <property type="entry name" value="BolA-like_sf"/>
</dbReference>
<dbReference type="GO" id="GO:0005634">
    <property type="term" value="C:nucleus"/>
    <property type="evidence" value="ECO:0007669"/>
    <property type="project" value="TreeGrafter"/>
</dbReference>
<dbReference type="InterPro" id="IPR002634">
    <property type="entry name" value="BolA"/>
</dbReference>
<dbReference type="PANTHER" id="PTHR12735:SF27">
    <property type="entry name" value="BOLA-LIKE PROTEIN 2"/>
    <property type="match status" value="1"/>
</dbReference>
<dbReference type="PANTHER" id="PTHR12735">
    <property type="entry name" value="BOLA-LIKE PROTEIN-RELATED"/>
    <property type="match status" value="1"/>
</dbReference>
<comment type="similarity">
    <text evidence="1">Belongs to the BolA/IbaG family.</text>
</comment>
<dbReference type="PIRSF" id="PIRSF003113">
    <property type="entry name" value="BolA"/>
    <property type="match status" value="1"/>
</dbReference>
<reference evidence="2 3" key="1">
    <citation type="submission" date="2019-09" db="EMBL/GenBank/DDBJ databases">
        <authorList>
            <consortium name="DOE Joint Genome Institute"/>
            <person name="Mondo S.J."/>
            <person name="Navarro-Mendoza M.I."/>
            <person name="Perez-Arques C."/>
            <person name="Panchal S."/>
            <person name="Nicolas F.E."/>
            <person name="Ganguly P."/>
            <person name="Pangilinan J."/>
            <person name="Grigoriev I."/>
            <person name="Heitman J."/>
            <person name="Sanya K."/>
            <person name="Garre V."/>
        </authorList>
    </citation>
    <scope>NUCLEOTIDE SEQUENCE [LARGE SCALE GENOMIC DNA]</scope>
    <source>
        <strain evidence="2 3">MU402</strain>
    </source>
</reference>